<dbReference type="SUPFAM" id="SSF53448">
    <property type="entry name" value="Nucleotide-diphospho-sugar transferases"/>
    <property type="match status" value="1"/>
</dbReference>
<dbReference type="Proteomes" id="UP000231516">
    <property type="component" value="Unassembled WGS sequence"/>
</dbReference>
<comment type="caution">
    <text evidence="1">The sequence shown here is derived from an EMBL/GenBank/DDBJ whole genome shotgun (WGS) entry which is preliminary data.</text>
</comment>
<reference evidence="1 2" key="1">
    <citation type="submission" date="2016-08" db="EMBL/GenBank/DDBJ databases">
        <title>Draft genome of Amylibacter sp. strain 4G11.</title>
        <authorList>
            <person name="Wong S.-K."/>
            <person name="Hamasaki K."/>
            <person name="Yoshizawa S."/>
        </authorList>
    </citation>
    <scope>NUCLEOTIDE SEQUENCE [LARGE SCALE GENOMIC DNA]</scope>
    <source>
        <strain evidence="1 2">4G11</strain>
    </source>
</reference>
<dbReference type="PANTHER" id="PTHR36529">
    <property type="entry name" value="SLL1095 PROTEIN"/>
    <property type="match status" value="1"/>
</dbReference>
<dbReference type="InterPro" id="IPR018641">
    <property type="entry name" value="Trfase_1_rSAM/seldom-assoc"/>
</dbReference>
<keyword evidence="2" id="KW-1185">Reference proteome</keyword>
<dbReference type="NCBIfam" id="TIGR04282">
    <property type="entry name" value="glyco_like_cofC"/>
    <property type="match status" value="1"/>
</dbReference>
<dbReference type="EMBL" id="MDGM01000015">
    <property type="protein sequence ID" value="PIB22874.1"/>
    <property type="molecule type" value="Genomic_DNA"/>
</dbReference>
<dbReference type="AlphaFoldDB" id="A0A2G5K2D4"/>
<dbReference type="RefSeq" id="WP_099594654.1">
    <property type="nucleotide sequence ID" value="NZ_MDGM01000015.1"/>
</dbReference>
<protein>
    <recommendedName>
        <fullName evidence="3">Glycosyltransferase</fullName>
    </recommendedName>
</protein>
<evidence type="ECO:0008006" key="3">
    <source>
        <dbReference type="Google" id="ProtNLM"/>
    </source>
</evidence>
<dbReference type="Pfam" id="PF09837">
    <property type="entry name" value="DUF2064"/>
    <property type="match status" value="1"/>
</dbReference>
<evidence type="ECO:0000313" key="1">
    <source>
        <dbReference type="EMBL" id="PIB22874.1"/>
    </source>
</evidence>
<organism evidence="1 2">
    <name type="scientific">Paramylibacter kogurei</name>
    <dbReference type="NCBI Taxonomy" id="1889778"/>
    <lineage>
        <taxon>Bacteria</taxon>
        <taxon>Pseudomonadati</taxon>
        <taxon>Pseudomonadota</taxon>
        <taxon>Alphaproteobacteria</taxon>
        <taxon>Rhodobacterales</taxon>
        <taxon>Paracoccaceae</taxon>
        <taxon>Paramylibacter</taxon>
    </lineage>
</organism>
<dbReference type="Gene3D" id="3.90.550.10">
    <property type="entry name" value="Spore Coat Polysaccharide Biosynthesis Protein SpsA, Chain A"/>
    <property type="match status" value="1"/>
</dbReference>
<dbReference type="PANTHER" id="PTHR36529:SF1">
    <property type="entry name" value="GLYCOSYLTRANSFERASE"/>
    <property type="match status" value="1"/>
</dbReference>
<dbReference type="InterPro" id="IPR029044">
    <property type="entry name" value="Nucleotide-diphossugar_trans"/>
</dbReference>
<proteinExistence type="predicted"/>
<gene>
    <name evidence="1" type="ORF">BFP76_10130</name>
</gene>
<sequence length="198" mass="22117">MNKHLFIMLKEPQAGRVKTRLGADMGMTRAAWWFRHQASDLIRRLSADRRWRTVLAVAPDHAGLQSRIWPNHLPKWPQGSGNLGDRMGRVFRHAPNGPVVIIGADIPNITPELIDRAFRTLGDHDAVFGPAPDGGYWLIGLKRGANAIPRGLFDNVRWSSEHTLADTKATLAGASVAFIDVLQDVDHLSDLQRIKRDQ</sequence>
<accession>A0A2G5K2D4</accession>
<dbReference type="OrthoDB" id="9798250at2"/>
<name>A0A2G5K2D4_9RHOB</name>
<evidence type="ECO:0000313" key="2">
    <source>
        <dbReference type="Proteomes" id="UP000231516"/>
    </source>
</evidence>